<dbReference type="CDD" id="cd17329">
    <property type="entry name" value="MFS_MdtH_MDR_like"/>
    <property type="match status" value="1"/>
</dbReference>
<comment type="caution">
    <text evidence="9">The sequence shown here is derived from an EMBL/GenBank/DDBJ whole genome shotgun (WGS) entry which is preliminary data.</text>
</comment>
<keyword evidence="3" id="KW-1003">Cell membrane</keyword>
<feature type="transmembrane region" description="Helical" evidence="7">
    <location>
        <begin position="267"/>
        <end position="285"/>
    </location>
</feature>
<feature type="domain" description="Major facilitator superfamily (MFS) profile" evidence="8">
    <location>
        <begin position="21"/>
        <end position="409"/>
    </location>
</feature>
<name>A0A937FDI2_9CLOT</name>
<evidence type="ECO:0000256" key="6">
    <source>
        <dbReference type="ARBA" id="ARBA00023136"/>
    </source>
</evidence>
<dbReference type="SUPFAM" id="SSF103473">
    <property type="entry name" value="MFS general substrate transporter"/>
    <property type="match status" value="1"/>
</dbReference>
<evidence type="ECO:0000256" key="2">
    <source>
        <dbReference type="ARBA" id="ARBA00022448"/>
    </source>
</evidence>
<proteinExistence type="predicted"/>
<evidence type="ECO:0000256" key="5">
    <source>
        <dbReference type="ARBA" id="ARBA00022989"/>
    </source>
</evidence>
<feature type="transmembrane region" description="Helical" evidence="7">
    <location>
        <begin position="355"/>
        <end position="374"/>
    </location>
</feature>
<dbReference type="InterPro" id="IPR011701">
    <property type="entry name" value="MFS"/>
</dbReference>
<feature type="transmembrane region" description="Helical" evidence="7">
    <location>
        <begin position="386"/>
        <end position="404"/>
    </location>
</feature>
<dbReference type="Gene3D" id="1.20.1250.20">
    <property type="entry name" value="MFS general substrate transporter like domains"/>
    <property type="match status" value="1"/>
</dbReference>
<dbReference type="Proteomes" id="UP000623681">
    <property type="component" value="Unassembled WGS sequence"/>
</dbReference>
<keyword evidence="6 7" id="KW-0472">Membrane</keyword>
<dbReference type="Pfam" id="PF07690">
    <property type="entry name" value="MFS_1"/>
    <property type="match status" value="1"/>
</dbReference>
<dbReference type="PANTHER" id="PTHR23517">
    <property type="entry name" value="RESISTANCE PROTEIN MDTM, PUTATIVE-RELATED-RELATED"/>
    <property type="match status" value="1"/>
</dbReference>
<organism evidence="9 10">
    <name type="scientific">Clostridium paridis</name>
    <dbReference type="NCBI Taxonomy" id="2803863"/>
    <lineage>
        <taxon>Bacteria</taxon>
        <taxon>Bacillati</taxon>
        <taxon>Bacillota</taxon>
        <taxon>Clostridia</taxon>
        <taxon>Eubacteriales</taxon>
        <taxon>Clostridiaceae</taxon>
        <taxon>Clostridium</taxon>
    </lineage>
</organism>
<keyword evidence="10" id="KW-1185">Reference proteome</keyword>
<dbReference type="GO" id="GO:0022857">
    <property type="term" value="F:transmembrane transporter activity"/>
    <property type="evidence" value="ECO:0007669"/>
    <property type="project" value="InterPro"/>
</dbReference>
<dbReference type="PANTHER" id="PTHR23517:SF2">
    <property type="entry name" value="MULTIDRUG RESISTANCE PROTEIN MDTH"/>
    <property type="match status" value="1"/>
</dbReference>
<feature type="transmembrane region" description="Helical" evidence="7">
    <location>
        <begin position="112"/>
        <end position="132"/>
    </location>
</feature>
<keyword evidence="2" id="KW-0813">Transport</keyword>
<protein>
    <submittedName>
        <fullName evidence="9">MFS transporter</fullName>
    </submittedName>
</protein>
<feature type="transmembrane region" description="Helical" evidence="7">
    <location>
        <begin position="87"/>
        <end position="106"/>
    </location>
</feature>
<evidence type="ECO:0000256" key="1">
    <source>
        <dbReference type="ARBA" id="ARBA00004651"/>
    </source>
</evidence>
<keyword evidence="4 7" id="KW-0812">Transmembrane</keyword>
<feature type="transmembrane region" description="Helical" evidence="7">
    <location>
        <begin position="321"/>
        <end position="343"/>
    </location>
</feature>
<feature type="transmembrane region" description="Helical" evidence="7">
    <location>
        <begin position="174"/>
        <end position="194"/>
    </location>
</feature>
<dbReference type="AlphaFoldDB" id="A0A937FDI2"/>
<feature type="transmembrane region" description="Helical" evidence="7">
    <location>
        <begin position="57"/>
        <end position="75"/>
    </location>
</feature>
<dbReference type="InterPro" id="IPR036259">
    <property type="entry name" value="MFS_trans_sf"/>
</dbReference>
<evidence type="ECO:0000256" key="7">
    <source>
        <dbReference type="SAM" id="Phobius"/>
    </source>
</evidence>
<keyword evidence="5 7" id="KW-1133">Transmembrane helix</keyword>
<dbReference type="InterPro" id="IPR050171">
    <property type="entry name" value="MFS_Transporters"/>
</dbReference>
<feature type="transmembrane region" description="Helical" evidence="7">
    <location>
        <begin position="229"/>
        <end position="247"/>
    </location>
</feature>
<evidence type="ECO:0000256" key="4">
    <source>
        <dbReference type="ARBA" id="ARBA00022692"/>
    </source>
</evidence>
<dbReference type="InterPro" id="IPR020846">
    <property type="entry name" value="MFS_dom"/>
</dbReference>
<evidence type="ECO:0000259" key="8">
    <source>
        <dbReference type="PROSITE" id="PS50850"/>
    </source>
</evidence>
<feature type="transmembrane region" description="Helical" evidence="7">
    <location>
        <begin position="21"/>
        <end position="45"/>
    </location>
</feature>
<sequence>MGDKMKFLENMFKQYRGLPKEMYILFIGRMVNSMGSFVFPLLALILTQKIGMSSGQAGGFATLLAVCQVPCLMLGGKLADTIGRRRVIILFQLLGAAAYISCGFMKPSIFMTYIIILASCFYAISQPAYDALNADLTTPENRQAAYSLLYMGFNLGFAIGPIIGGMLYKKFLTLVFIGDAVTTLISLCLFVIFIKETMIKKGEVNAQEEETLESHVEGSAIKVLLQRPILLIFSLIMLAYSFAYSQWGFALPIQMGTILGQDGARIYGLMGGLNGVVVIAFTPLLTSITQKLNPIKTMAIGGALYALSFGLFGFIKALPLFFFGVFLMTIGEILIAINNGAFVANHTPASHRGRISSILPIISGAGFAFGPMIMGNFMENHSIMSSWLVIASVAIIGTISMFGLEFADNKSKAVEEIN</sequence>
<reference evidence="9" key="1">
    <citation type="submission" date="2021-01" db="EMBL/GenBank/DDBJ databases">
        <title>Genome public.</title>
        <authorList>
            <person name="Liu C."/>
            <person name="Sun Q."/>
        </authorList>
    </citation>
    <scope>NUCLEOTIDE SEQUENCE</scope>
    <source>
        <strain evidence="9">YIM B02565</strain>
    </source>
</reference>
<feature type="transmembrane region" description="Helical" evidence="7">
    <location>
        <begin position="297"/>
        <end position="315"/>
    </location>
</feature>
<dbReference type="GO" id="GO:0005886">
    <property type="term" value="C:plasma membrane"/>
    <property type="evidence" value="ECO:0007669"/>
    <property type="project" value="UniProtKB-SubCell"/>
</dbReference>
<comment type="subcellular location">
    <subcellularLocation>
        <location evidence="1">Cell membrane</location>
        <topology evidence="1">Multi-pass membrane protein</topology>
    </subcellularLocation>
</comment>
<gene>
    <name evidence="9" type="ORF">JK634_05490</name>
</gene>
<evidence type="ECO:0000256" key="3">
    <source>
        <dbReference type="ARBA" id="ARBA00022475"/>
    </source>
</evidence>
<accession>A0A937FDI2</accession>
<feature type="transmembrane region" description="Helical" evidence="7">
    <location>
        <begin position="144"/>
        <end position="168"/>
    </location>
</feature>
<evidence type="ECO:0000313" key="9">
    <source>
        <dbReference type="EMBL" id="MBL4931249.1"/>
    </source>
</evidence>
<dbReference type="EMBL" id="JAESWA010000019">
    <property type="protein sequence ID" value="MBL4931249.1"/>
    <property type="molecule type" value="Genomic_DNA"/>
</dbReference>
<evidence type="ECO:0000313" key="10">
    <source>
        <dbReference type="Proteomes" id="UP000623681"/>
    </source>
</evidence>
<dbReference type="PROSITE" id="PS50850">
    <property type="entry name" value="MFS"/>
    <property type="match status" value="1"/>
</dbReference>